<dbReference type="GO" id="GO:0016779">
    <property type="term" value="F:nucleotidyltransferase activity"/>
    <property type="evidence" value="ECO:0007669"/>
    <property type="project" value="UniProtKB-KW"/>
</dbReference>
<evidence type="ECO:0000256" key="6">
    <source>
        <dbReference type="ARBA" id="ARBA00023134"/>
    </source>
</evidence>
<evidence type="ECO:0000256" key="4">
    <source>
        <dbReference type="ARBA" id="ARBA00022741"/>
    </source>
</evidence>
<dbReference type="HOGENOM" id="CLU_1044361_0_0_2"/>
<dbReference type="STRING" id="384616.Pisl_0984"/>
<dbReference type="CDD" id="cd02503">
    <property type="entry name" value="MobA"/>
    <property type="match status" value="1"/>
</dbReference>
<dbReference type="AlphaFoldDB" id="A1RT77"/>
<dbReference type="EMBL" id="CP000504">
    <property type="protein sequence ID" value="ABL88159.1"/>
    <property type="molecule type" value="Genomic_DNA"/>
</dbReference>
<gene>
    <name evidence="9" type="ordered locus">Pisl_0984</name>
</gene>
<dbReference type="SUPFAM" id="SSF53448">
    <property type="entry name" value="Nucleotide-diphospho-sugar transferases"/>
    <property type="match status" value="1"/>
</dbReference>
<dbReference type="GO" id="GO:0005525">
    <property type="term" value="F:GTP binding"/>
    <property type="evidence" value="ECO:0007669"/>
    <property type="project" value="UniProtKB-KW"/>
</dbReference>
<dbReference type="PANTHER" id="PTHR19136">
    <property type="entry name" value="MOLYBDENUM COFACTOR GUANYLYLTRANSFERASE"/>
    <property type="match status" value="1"/>
</dbReference>
<keyword evidence="6" id="KW-0342">GTP-binding</keyword>
<name>A1RT77_PYRIL</name>
<dbReference type="GO" id="GO:0046872">
    <property type="term" value="F:metal ion binding"/>
    <property type="evidence" value="ECO:0007669"/>
    <property type="project" value="UniProtKB-KW"/>
</dbReference>
<evidence type="ECO:0000259" key="8">
    <source>
        <dbReference type="Pfam" id="PF12804"/>
    </source>
</evidence>
<accession>A1RT77</accession>
<evidence type="ECO:0000313" key="9">
    <source>
        <dbReference type="EMBL" id="ABL88159.1"/>
    </source>
</evidence>
<organism evidence="9 10">
    <name type="scientific">Pyrobaculum islandicum (strain DSM 4184 / JCM 9189 / GEO3)</name>
    <dbReference type="NCBI Taxonomy" id="384616"/>
    <lineage>
        <taxon>Archaea</taxon>
        <taxon>Thermoproteota</taxon>
        <taxon>Thermoprotei</taxon>
        <taxon>Thermoproteales</taxon>
        <taxon>Thermoproteaceae</taxon>
        <taxon>Pyrobaculum</taxon>
    </lineage>
</organism>
<evidence type="ECO:0000256" key="3">
    <source>
        <dbReference type="ARBA" id="ARBA00022723"/>
    </source>
</evidence>
<dbReference type="GO" id="GO:0006777">
    <property type="term" value="P:Mo-molybdopterin cofactor biosynthetic process"/>
    <property type="evidence" value="ECO:0007669"/>
    <property type="project" value="UniProtKB-KW"/>
</dbReference>
<keyword evidence="9" id="KW-0548">Nucleotidyltransferase</keyword>
<keyword evidence="1" id="KW-0963">Cytoplasm</keyword>
<keyword evidence="5" id="KW-0460">Magnesium</keyword>
<dbReference type="eggNOG" id="arCOG01872">
    <property type="taxonomic scope" value="Archaea"/>
</dbReference>
<dbReference type="PANTHER" id="PTHR19136:SF81">
    <property type="entry name" value="MOLYBDENUM COFACTOR GUANYLYLTRANSFERASE"/>
    <property type="match status" value="1"/>
</dbReference>
<proteinExistence type="predicted"/>
<keyword evidence="4" id="KW-0547">Nucleotide-binding</keyword>
<dbReference type="Proteomes" id="UP000002595">
    <property type="component" value="Chromosome"/>
</dbReference>
<evidence type="ECO:0000313" key="10">
    <source>
        <dbReference type="Proteomes" id="UP000002595"/>
    </source>
</evidence>
<dbReference type="Pfam" id="PF12804">
    <property type="entry name" value="NTP_transf_3"/>
    <property type="match status" value="1"/>
</dbReference>
<keyword evidence="3" id="KW-0479">Metal-binding</keyword>
<keyword evidence="10" id="KW-1185">Reference proteome</keyword>
<reference evidence="9" key="1">
    <citation type="submission" date="2006-12" db="EMBL/GenBank/DDBJ databases">
        <title>Complete sequence of Pyrobaculum islandicum DSM 4184.</title>
        <authorList>
            <person name="Copeland A."/>
            <person name="Lucas S."/>
            <person name="Lapidus A."/>
            <person name="Barry K."/>
            <person name="Detter J.C."/>
            <person name="Glavina del Rio T."/>
            <person name="Dalin E."/>
            <person name="Tice H."/>
            <person name="Pitluck S."/>
            <person name="Meincke L."/>
            <person name="Brettin T."/>
            <person name="Bruce D."/>
            <person name="Han C."/>
            <person name="Tapia R."/>
            <person name="Gilna P."/>
            <person name="Schmutz J."/>
            <person name="Larimer F."/>
            <person name="Land M."/>
            <person name="Hauser L."/>
            <person name="Kyrpides N."/>
            <person name="Mikhailova N."/>
            <person name="Cozen A.E."/>
            <person name="Fitz-Gibbon S.T."/>
            <person name="House C.H."/>
            <person name="Saltikov C."/>
            <person name="Lowe T."/>
            <person name="Richardson P."/>
        </authorList>
    </citation>
    <scope>NUCLEOTIDE SEQUENCE [LARGE SCALE GENOMIC DNA]</scope>
    <source>
        <strain evidence="9">DSM 4184</strain>
    </source>
</reference>
<protein>
    <submittedName>
        <fullName evidence="9">Molybdenum cofactor guanylyltransferase</fullName>
    </submittedName>
</protein>
<dbReference type="KEGG" id="pis:Pisl_0984"/>
<dbReference type="Gene3D" id="3.90.550.10">
    <property type="entry name" value="Spore Coat Polysaccharide Biosynthesis Protein SpsA, Chain A"/>
    <property type="match status" value="1"/>
</dbReference>
<evidence type="ECO:0000256" key="7">
    <source>
        <dbReference type="ARBA" id="ARBA00023150"/>
    </source>
</evidence>
<dbReference type="InterPro" id="IPR013482">
    <property type="entry name" value="Molybde_CF_guanTrfase"/>
</dbReference>
<sequence length="266" mass="30029">MSCMVLFVIFAGGLSSRFGRDKCTFVYRERRLIDYVIEVGRQVADRVVIAAGRNANLYPGETVLPDSTRFSGPLAAVDSATHLFDDELLFAPCDMPFLKPKVFEELLTVDTPFSVWVFPNGRVESAVFKASPAELKTILDFLARVRRSRIDDIFRLGHTTFLSTERHGIDPVWLKNINRSADLSETAPVVRHRVYTQDQVVKWRDSPLVRWLINNDVNALKQELLHYIETGLLSMAAHVAKDLAVVSPSYKALAEALYEITDIEKA</sequence>
<evidence type="ECO:0000256" key="1">
    <source>
        <dbReference type="ARBA" id="ARBA00022490"/>
    </source>
</evidence>
<keyword evidence="7" id="KW-0501">Molybdenum cofactor biosynthesis</keyword>
<keyword evidence="2" id="KW-0808">Transferase</keyword>
<feature type="domain" description="MobA-like NTP transferase" evidence="8">
    <location>
        <begin position="8"/>
        <end position="132"/>
    </location>
</feature>
<evidence type="ECO:0000256" key="2">
    <source>
        <dbReference type="ARBA" id="ARBA00022679"/>
    </source>
</evidence>
<evidence type="ECO:0000256" key="5">
    <source>
        <dbReference type="ARBA" id="ARBA00022842"/>
    </source>
</evidence>
<dbReference type="InterPro" id="IPR029044">
    <property type="entry name" value="Nucleotide-diphossugar_trans"/>
</dbReference>
<dbReference type="InterPro" id="IPR025877">
    <property type="entry name" value="MobA-like_NTP_Trfase"/>
</dbReference>